<dbReference type="Proteomes" id="UP000655588">
    <property type="component" value="Unassembled WGS sequence"/>
</dbReference>
<accession>A0A833W483</accession>
<keyword evidence="3" id="KW-1185">Reference proteome</keyword>
<evidence type="ECO:0000313" key="2">
    <source>
        <dbReference type="EMBL" id="KAF3423357.1"/>
    </source>
</evidence>
<gene>
    <name evidence="2" type="ORF">E2986_05613</name>
</gene>
<dbReference type="EMBL" id="WNWW01000574">
    <property type="protein sequence ID" value="KAF3423357.1"/>
    <property type="molecule type" value="Genomic_DNA"/>
</dbReference>
<sequence length="681" mass="77957">FSSRSFVISRTGLAARFSVSEHVARNDSPVLHDARTDPNNFVLVNPSQVRRLERTIRNFFSKMSEVTEEPAALKSKSSNSYNLLSTVREICKSIRERLVQLAHDVGLINTVRRYEKSSNAAPMSDDWYSESLLQSVYMIRDLGNVINEIRSSTGLYIEEGNATSREGSKVCTRFCEKSLDLHERERLQINSHGNSRIESLTQFQQLSRQANGFKFLGVVHDIADYSDRLFQCLLEMMDTRKHGASSLSLNRAIFRLAKQSPKATVETLKITARNTSQANLLKNHPRQKSWHVYLCLSMLNEGIDFNDCVRELQRFDECANSSRQPSSAGTRNSDVKSWTRAIRSLSDCKILVDKYGETMVSCHTDRKIPMRIERKARYVFEKMLGKKISKGSPFYRAAGDLGDTLSKSELGQRFVDELCQYVRIYEDGQRKLKRLSKSVHRDRRAMVKHGEISKALKLYKRGALVRTFGAINKMHHSAIDFEKFFAEGMKDTLTEAWQSHVRILSSLMDWMTKLLELHNGGSFSGKEPSSSDTSTSQVEWNSDENSNSENMQELVARATRPRSEMIKDVDSSMNSLIESMNHLTRHRNASNKNTLTCIANNLLLVMIFMETIGFVSSLYCLGHSTNDQTSSEFDDEWNRERRSLVAAEYDEIVDLISRDYLLLDRNSAIFERKRKHNKNSK</sequence>
<evidence type="ECO:0000313" key="3">
    <source>
        <dbReference type="Proteomes" id="UP000655588"/>
    </source>
</evidence>
<organism evidence="2 3">
    <name type="scientific">Frieseomelitta varia</name>
    <dbReference type="NCBI Taxonomy" id="561572"/>
    <lineage>
        <taxon>Eukaryota</taxon>
        <taxon>Metazoa</taxon>
        <taxon>Ecdysozoa</taxon>
        <taxon>Arthropoda</taxon>
        <taxon>Hexapoda</taxon>
        <taxon>Insecta</taxon>
        <taxon>Pterygota</taxon>
        <taxon>Neoptera</taxon>
        <taxon>Endopterygota</taxon>
        <taxon>Hymenoptera</taxon>
        <taxon>Apocrita</taxon>
        <taxon>Aculeata</taxon>
        <taxon>Apoidea</taxon>
        <taxon>Anthophila</taxon>
        <taxon>Apidae</taxon>
        <taxon>Frieseomelitta</taxon>
    </lineage>
</organism>
<comment type="caution">
    <text evidence="2">The sequence shown here is derived from an EMBL/GenBank/DDBJ whole genome shotgun (WGS) entry which is preliminary data.</text>
</comment>
<protein>
    <submittedName>
        <fullName evidence="2">Uncharacterized protein</fullName>
    </submittedName>
</protein>
<name>A0A833W483_9HYME</name>
<feature type="compositionally biased region" description="Low complexity" evidence="1">
    <location>
        <begin position="539"/>
        <end position="550"/>
    </location>
</feature>
<evidence type="ECO:0000256" key="1">
    <source>
        <dbReference type="SAM" id="MobiDB-lite"/>
    </source>
</evidence>
<proteinExistence type="predicted"/>
<dbReference type="AlphaFoldDB" id="A0A833W483"/>
<feature type="non-terminal residue" evidence="2">
    <location>
        <position position="1"/>
    </location>
</feature>
<feature type="compositionally biased region" description="Polar residues" evidence="1">
    <location>
        <begin position="527"/>
        <end position="538"/>
    </location>
</feature>
<reference evidence="2" key="1">
    <citation type="submission" date="2019-11" db="EMBL/GenBank/DDBJ databases">
        <title>The nuclear and mitochondrial genomes of Frieseomelitta varia - a highly eusocial stingless bee (Meliponini) with a permanently sterile worker caste.</title>
        <authorList>
            <person name="Freitas F.C.P."/>
            <person name="Lourenco A.P."/>
            <person name="Nunes F.M.F."/>
            <person name="Paschoal A.R."/>
            <person name="Abreu F.C.P."/>
            <person name="Barbin F.O."/>
            <person name="Bataglia L."/>
            <person name="Cardoso-Junior C.A.M."/>
            <person name="Cervoni M.S."/>
            <person name="Silva S.R."/>
            <person name="Dalarmi F."/>
            <person name="Del Lama M.A."/>
            <person name="Depintor T.S."/>
            <person name="Ferreira K.M."/>
            <person name="Goria P.S."/>
            <person name="Jaskot M.C."/>
            <person name="Lago D.C."/>
            <person name="Luna-Lucena D."/>
            <person name="Moda L.M."/>
            <person name="Nascimento L."/>
            <person name="Pedrino M."/>
            <person name="Rabico F.O."/>
            <person name="Sanches F.C."/>
            <person name="Santos D.E."/>
            <person name="Santos C.G."/>
            <person name="Vieira J."/>
            <person name="Lopes T.F."/>
            <person name="Barchuk A.R."/>
            <person name="Hartfelder K."/>
            <person name="Simoes Z.L.P."/>
            <person name="Bitondi M.M.G."/>
            <person name="Pinheiro D.G."/>
        </authorList>
    </citation>
    <scope>NUCLEOTIDE SEQUENCE</scope>
    <source>
        <strain evidence="2">USP_RPSP 00005682</strain>
        <tissue evidence="2">Whole individual</tissue>
    </source>
</reference>
<feature type="region of interest" description="Disordered" evidence="1">
    <location>
        <begin position="522"/>
        <end position="551"/>
    </location>
</feature>